<dbReference type="AlphaFoldDB" id="A0A508T506"/>
<feature type="compositionally biased region" description="Basic residues" evidence="1">
    <location>
        <begin position="36"/>
        <end position="48"/>
    </location>
</feature>
<comment type="caution">
    <text evidence="2">The sequence shown here is derived from an EMBL/GenBank/DDBJ whole genome shotgun (WGS) entry which is preliminary data.</text>
</comment>
<name>A0A508T506_9BRAD</name>
<accession>A0A508T506</accession>
<gene>
    <name evidence="2" type="ORF">CI1B_25620</name>
</gene>
<evidence type="ECO:0000313" key="2">
    <source>
        <dbReference type="EMBL" id="VIO69211.1"/>
    </source>
</evidence>
<evidence type="ECO:0000313" key="3">
    <source>
        <dbReference type="Proteomes" id="UP000328092"/>
    </source>
</evidence>
<proteinExistence type="predicted"/>
<evidence type="ECO:0000256" key="1">
    <source>
        <dbReference type="SAM" id="MobiDB-lite"/>
    </source>
</evidence>
<organism evidence="2 3">
    <name type="scientific">Bradyrhizobium ivorense</name>
    <dbReference type="NCBI Taxonomy" id="2511166"/>
    <lineage>
        <taxon>Bacteria</taxon>
        <taxon>Pseudomonadati</taxon>
        <taxon>Pseudomonadota</taxon>
        <taxon>Alphaproteobacteria</taxon>
        <taxon>Hyphomicrobiales</taxon>
        <taxon>Nitrobacteraceae</taxon>
        <taxon>Bradyrhizobium</taxon>
    </lineage>
</organism>
<dbReference type="Proteomes" id="UP000328092">
    <property type="component" value="Unassembled WGS sequence"/>
</dbReference>
<reference evidence="2" key="1">
    <citation type="submission" date="2019-02" db="EMBL/GenBank/DDBJ databases">
        <authorList>
            <person name="Pothier F.J."/>
        </authorList>
    </citation>
    <scope>NUCLEOTIDE SEQUENCE</scope>
    <source>
        <strain evidence="2">CI-1B</strain>
    </source>
</reference>
<sequence length="48" mass="5080">MNYEIAGERYTAMLGPGGPNDVHCAEALQHGAGAPKKVRNKKGGRLKS</sequence>
<keyword evidence="3" id="KW-1185">Reference proteome</keyword>
<feature type="region of interest" description="Disordered" evidence="1">
    <location>
        <begin position="29"/>
        <end position="48"/>
    </location>
</feature>
<dbReference type="EMBL" id="CAADFC020000009">
    <property type="protein sequence ID" value="VIO69211.1"/>
    <property type="molecule type" value="Genomic_DNA"/>
</dbReference>
<protein>
    <submittedName>
        <fullName evidence="2">Uncharacterized protein</fullName>
    </submittedName>
</protein>